<organism evidence="2 3">
    <name type="scientific">Desulfonatronum thiosulfatophilum</name>
    <dbReference type="NCBI Taxonomy" id="617002"/>
    <lineage>
        <taxon>Bacteria</taxon>
        <taxon>Pseudomonadati</taxon>
        <taxon>Thermodesulfobacteriota</taxon>
        <taxon>Desulfovibrionia</taxon>
        <taxon>Desulfovibrionales</taxon>
        <taxon>Desulfonatronaceae</taxon>
        <taxon>Desulfonatronum</taxon>
    </lineage>
</organism>
<evidence type="ECO:0000313" key="2">
    <source>
        <dbReference type="EMBL" id="SDB51246.1"/>
    </source>
</evidence>
<evidence type="ECO:0000256" key="1">
    <source>
        <dbReference type="SAM" id="MobiDB-lite"/>
    </source>
</evidence>
<dbReference type="EMBL" id="FMXO01000015">
    <property type="protein sequence ID" value="SDB51246.1"/>
    <property type="molecule type" value="Genomic_DNA"/>
</dbReference>
<protein>
    <submittedName>
        <fullName evidence="2">Uncharacterized protein</fullName>
    </submittedName>
</protein>
<accession>A0A1G6E1I6</accession>
<evidence type="ECO:0000313" key="3">
    <source>
        <dbReference type="Proteomes" id="UP000198771"/>
    </source>
</evidence>
<dbReference type="Proteomes" id="UP000198771">
    <property type="component" value="Unassembled WGS sequence"/>
</dbReference>
<dbReference type="RefSeq" id="WP_092122333.1">
    <property type="nucleotide sequence ID" value="NZ_FMXO01000015.1"/>
</dbReference>
<feature type="region of interest" description="Disordered" evidence="1">
    <location>
        <begin position="40"/>
        <end position="61"/>
    </location>
</feature>
<reference evidence="2 3" key="1">
    <citation type="submission" date="2016-10" db="EMBL/GenBank/DDBJ databases">
        <authorList>
            <person name="de Groot N.N."/>
        </authorList>
    </citation>
    <scope>NUCLEOTIDE SEQUENCE [LARGE SCALE GENOMIC DNA]</scope>
    <source>
        <strain evidence="2 3">ASO4-2</strain>
    </source>
</reference>
<gene>
    <name evidence="2" type="ORF">SAMN05660653_02523</name>
</gene>
<name>A0A1G6E1I6_9BACT</name>
<proteinExistence type="predicted"/>
<sequence>MDVSTAQADLSSVLAVRADEGTRQIAEQERLRNIEMRQQDDVVTASRSPEQATGQFVDEVV</sequence>
<keyword evidence="3" id="KW-1185">Reference proteome</keyword>
<dbReference type="STRING" id="617002.SAMN05660653_02523"/>
<dbReference type="AlphaFoldDB" id="A0A1G6E1I6"/>
<feature type="compositionally biased region" description="Polar residues" evidence="1">
    <location>
        <begin position="45"/>
        <end position="54"/>
    </location>
</feature>